<evidence type="ECO:0000256" key="3">
    <source>
        <dbReference type="ARBA" id="ARBA00048505"/>
    </source>
</evidence>
<comment type="caution">
    <text evidence="5">The sequence shown here is derived from an EMBL/GenBank/DDBJ whole genome shotgun (WGS) entry which is preliminary data.</text>
</comment>
<dbReference type="EMBL" id="JAAOIW010000007">
    <property type="protein sequence ID" value="NHN32243.1"/>
    <property type="molecule type" value="Genomic_DNA"/>
</dbReference>
<dbReference type="Gene3D" id="3.60.15.10">
    <property type="entry name" value="Ribonuclease Z/Hydroxyacylglutathione hydrolase-like"/>
    <property type="match status" value="1"/>
</dbReference>
<proteinExistence type="predicted"/>
<keyword evidence="6" id="KW-1185">Reference proteome</keyword>
<dbReference type="Proteomes" id="UP001165962">
    <property type="component" value="Unassembled WGS sequence"/>
</dbReference>
<dbReference type="Pfam" id="PF12706">
    <property type="entry name" value="Lactamase_B_2"/>
    <property type="match status" value="1"/>
</dbReference>
<sequence length="267" mass="30002">MGIRFSVLASGSTGNATIIATEESKVLIDAGLSAKRVEQLLQEKELSGADLDAIVVTHEHTDHTKGLGALARKFDLPIYANEKTWKMLDKQVGAIAEHNRCVMETGSVLDLGSLRVESYGISHDAAEPVGYCFYHEEQKLSVATDLGYMSEKVKEQIRDSDVLVLESNHDIEMLRVGRYPWNIKRRILSDIGHLSNEAAGIGLCDVMTEKTKRVYLAHLSRDHNMMDLAKMTVSQMVEERLAPDDHRARLMDTYYDRVTAWDHLDED</sequence>
<dbReference type="PANTHER" id="PTHR47619:SF1">
    <property type="entry name" value="EXODEOXYRIBONUCLEASE WALJ"/>
    <property type="match status" value="1"/>
</dbReference>
<dbReference type="PANTHER" id="PTHR47619">
    <property type="entry name" value="METALLO-HYDROLASE YYCJ-RELATED"/>
    <property type="match status" value="1"/>
</dbReference>
<feature type="domain" description="Metallo-beta-lactamase" evidence="4">
    <location>
        <begin position="13"/>
        <end position="218"/>
    </location>
</feature>
<protein>
    <submittedName>
        <fullName evidence="5">MBL fold metallo-hydrolase</fullName>
    </submittedName>
</protein>
<evidence type="ECO:0000313" key="5">
    <source>
        <dbReference type="EMBL" id="NHN32243.1"/>
    </source>
</evidence>
<accession>A0ABX0J8E7</accession>
<dbReference type="RefSeq" id="WP_166152508.1">
    <property type="nucleotide sequence ID" value="NZ_JAAOIW010000007.1"/>
</dbReference>
<evidence type="ECO:0000256" key="1">
    <source>
        <dbReference type="ARBA" id="ARBA00034221"/>
    </source>
</evidence>
<comment type="catalytic activity">
    <reaction evidence="1">
        <text>3',5'-cyclic CMP + H2O = CMP + H(+)</text>
        <dbReference type="Rhea" id="RHEA:72675"/>
        <dbReference type="ChEBI" id="CHEBI:15377"/>
        <dbReference type="ChEBI" id="CHEBI:15378"/>
        <dbReference type="ChEBI" id="CHEBI:58003"/>
        <dbReference type="ChEBI" id="CHEBI:60377"/>
    </reaction>
    <physiologicalReaction direction="left-to-right" evidence="1">
        <dbReference type="Rhea" id="RHEA:72676"/>
    </physiologicalReaction>
</comment>
<evidence type="ECO:0000256" key="2">
    <source>
        <dbReference type="ARBA" id="ARBA00034301"/>
    </source>
</evidence>
<comment type="function">
    <text evidence="2">Counteracts the endogenous Pycsar antiviral defense system. Phosphodiesterase that enables metal-dependent hydrolysis of host cyclic nucleotide Pycsar defense signals such as cCMP and cUMP.</text>
</comment>
<dbReference type="SMART" id="SM00849">
    <property type="entry name" value="Lactamase_B"/>
    <property type="match status" value="1"/>
</dbReference>
<dbReference type="SUPFAM" id="SSF56281">
    <property type="entry name" value="Metallo-hydrolase/oxidoreductase"/>
    <property type="match status" value="1"/>
</dbReference>
<reference evidence="5" key="1">
    <citation type="submission" date="2020-03" db="EMBL/GenBank/DDBJ databases">
        <title>Draft sequencing of Paenibacilllus sp. S3N08.</title>
        <authorList>
            <person name="Kim D.-U."/>
        </authorList>
    </citation>
    <scope>NUCLEOTIDE SEQUENCE</scope>
    <source>
        <strain evidence="5">S3N08</strain>
    </source>
</reference>
<evidence type="ECO:0000259" key="4">
    <source>
        <dbReference type="SMART" id="SM00849"/>
    </source>
</evidence>
<comment type="catalytic activity">
    <reaction evidence="3">
        <text>3',5'-cyclic UMP + H2O = UMP + H(+)</text>
        <dbReference type="Rhea" id="RHEA:70575"/>
        <dbReference type="ChEBI" id="CHEBI:15377"/>
        <dbReference type="ChEBI" id="CHEBI:15378"/>
        <dbReference type="ChEBI" id="CHEBI:57865"/>
        <dbReference type="ChEBI" id="CHEBI:184387"/>
    </reaction>
    <physiologicalReaction direction="left-to-right" evidence="3">
        <dbReference type="Rhea" id="RHEA:70576"/>
    </physiologicalReaction>
</comment>
<dbReference type="InterPro" id="IPR001279">
    <property type="entry name" value="Metallo-B-lactamas"/>
</dbReference>
<evidence type="ECO:0000313" key="6">
    <source>
        <dbReference type="Proteomes" id="UP001165962"/>
    </source>
</evidence>
<organism evidence="5 6">
    <name type="scientific">Paenibacillus agricola</name>
    <dbReference type="NCBI Taxonomy" id="2716264"/>
    <lineage>
        <taxon>Bacteria</taxon>
        <taxon>Bacillati</taxon>
        <taxon>Bacillota</taxon>
        <taxon>Bacilli</taxon>
        <taxon>Bacillales</taxon>
        <taxon>Paenibacillaceae</taxon>
        <taxon>Paenibacillus</taxon>
    </lineage>
</organism>
<gene>
    <name evidence="5" type="ORF">G9U52_20595</name>
</gene>
<dbReference type="InterPro" id="IPR052533">
    <property type="entry name" value="WalJ/YycJ-like"/>
</dbReference>
<name>A0ABX0J8E7_9BACL</name>
<dbReference type="InterPro" id="IPR036866">
    <property type="entry name" value="RibonucZ/Hydroxyglut_hydro"/>
</dbReference>